<gene>
    <name evidence="1" type="ORF">GCM10009830_17010</name>
</gene>
<protein>
    <recommendedName>
        <fullName evidence="3">CdiI immunity protein domain-containing protein</fullName>
    </recommendedName>
</protein>
<dbReference type="RefSeq" id="WP_344484435.1">
    <property type="nucleotide sequence ID" value="NZ_BAAAQF010000005.1"/>
</dbReference>
<keyword evidence="2" id="KW-1185">Reference proteome</keyword>
<sequence>MASVAAAGEGPYNLRSDGKPGIDGYIGDFRLGPAVFTLYCLGTHPADAARITEFLVDVDDSAGPRECCRFTDDSDGVAEWARTWQDDPWCPEILKRCRGLIAAHGKGEEGSARWRPTG</sequence>
<evidence type="ECO:0000313" key="1">
    <source>
        <dbReference type="EMBL" id="GAA1671584.1"/>
    </source>
</evidence>
<dbReference type="EMBL" id="BAAAQF010000005">
    <property type="protein sequence ID" value="GAA1671584.1"/>
    <property type="molecule type" value="Genomic_DNA"/>
</dbReference>
<evidence type="ECO:0000313" key="2">
    <source>
        <dbReference type="Proteomes" id="UP001499851"/>
    </source>
</evidence>
<evidence type="ECO:0008006" key="3">
    <source>
        <dbReference type="Google" id="ProtNLM"/>
    </source>
</evidence>
<dbReference type="Proteomes" id="UP001499851">
    <property type="component" value="Unassembled WGS sequence"/>
</dbReference>
<proteinExistence type="predicted"/>
<name>A0ABP4SE57_9ACTN</name>
<organism evidence="1 2">
    <name type="scientific">Glycomyces endophyticus</name>
    <dbReference type="NCBI Taxonomy" id="480996"/>
    <lineage>
        <taxon>Bacteria</taxon>
        <taxon>Bacillati</taxon>
        <taxon>Actinomycetota</taxon>
        <taxon>Actinomycetes</taxon>
        <taxon>Glycomycetales</taxon>
        <taxon>Glycomycetaceae</taxon>
        <taxon>Glycomyces</taxon>
    </lineage>
</organism>
<accession>A0ABP4SE57</accession>
<comment type="caution">
    <text evidence="1">The sequence shown here is derived from an EMBL/GenBank/DDBJ whole genome shotgun (WGS) entry which is preliminary data.</text>
</comment>
<reference evidence="2" key="1">
    <citation type="journal article" date="2019" name="Int. J. Syst. Evol. Microbiol.">
        <title>The Global Catalogue of Microorganisms (GCM) 10K type strain sequencing project: providing services to taxonomists for standard genome sequencing and annotation.</title>
        <authorList>
            <consortium name="The Broad Institute Genomics Platform"/>
            <consortium name="The Broad Institute Genome Sequencing Center for Infectious Disease"/>
            <person name="Wu L."/>
            <person name="Ma J."/>
        </authorList>
    </citation>
    <scope>NUCLEOTIDE SEQUENCE [LARGE SCALE GENOMIC DNA]</scope>
    <source>
        <strain evidence="2">JCM 16001</strain>
    </source>
</reference>